<evidence type="ECO:0000256" key="6">
    <source>
        <dbReference type="ARBA" id="ARBA00022741"/>
    </source>
</evidence>
<evidence type="ECO:0000256" key="10">
    <source>
        <dbReference type="ARBA" id="ARBA00023012"/>
    </source>
</evidence>
<evidence type="ECO:0000256" key="11">
    <source>
        <dbReference type="ARBA" id="ARBA00023136"/>
    </source>
</evidence>
<proteinExistence type="predicted"/>
<feature type="transmembrane region" description="Helical" evidence="12">
    <location>
        <begin position="12"/>
        <end position="31"/>
    </location>
</feature>
<dbReference type="Pfam" id="PF02518">
    <property type="entry name" value="HATPase_c"/>
    <property type="match status" value="1"/>
</dbReference>
<evidence type="ECO:0000313" key="15">
    <source>
        <dbReference type="EMBL" id="SFF94936.1"/>
    </source>
</evidence>
<evidence type="ECO:0000256" key="4">
    <source>
        <dbReference type="ARBA" id="ARBA00022679"/>
    </source>
</evidence>
<keyword evidence="4" id="KW-0808">Transferase</keyword>
<keyword evidence="11 12" id="KW-0472">Membrane</keyword>
<dbReference type="InterPro" id="IPR016120">
    <property type="entry name" value="Sig_transdc_His_kin_SpoOB"/>
</dbReference>
<evidence type="ECO:0000256" key="12">
    <source>
        <dbReference type="SAM" id="Phobius"/>
    </source>
</evidence>
<dbReference type="SMART" id="SM00387">
    <property type="entry name" value="HATPase_c"/>
    <property type="match status" value="1"/>
</dbReference>
<keyword evidence="2" id="KW-1003">Cell membrane</keyword>
<dbReference type="Gene3D" id="1.10.287.130">
    <property type="match status" value="1"/>
</dbReference>
<feature type="transmembrane region" description="Helical" evidence="12">
    <location>
        <begin position="172"/>
        <end position="193"/>
    </location>
</feature>
<evidence type="ECO:0000256" key="8">
    <source>
        <dbReference type="ARBA" id="ARBA00022840"/>
    </source>
</evidence>
<dbReference type="STRING" id="1529.SAMN04487885_1177"/>
<evidence type="ECO:0000256" key="1">
    <source>
        <dbReference type="ARBA" id="ARBA00004651"/>
    </source>
</evidence>
<dbReference type="PANTHER" id="PTHR43547:SF10">
    <property type="entry name" value="SENSOR HISTIDINE KINASE DCUS"/>
    <property type="match status" value="1"/>
</dbReference>
<dbReference type="GO" id="GO:0000155">
    <property type="term" value="F:phosphorelay sensor kinase activity"/>
    <property type="evidence" value="ECO:0007669"/>
    <property type="project" value="InterPro"/>
</dbReference>
<dbReference type="SUPFAM" id="SSF55890">
    <property type="entry name" value="Sporulation response regulatory protein Spo0B"/>
    <property type="match status" value="1"/>
</dbReference>
<dbReference type="InterPro" id="IPR039506">
    <property type="entry name" value="SPOB_a"/>
</dbReference>
<dbReference type="Proteomes" id="UP000246114">
    <property type="component" value="Unassembled WGS sequence"/>
</dbReference>
<dbReference type="InterPro" id="IPR003594">
    <property type="entry name" value="HATPase_dom"/>
</dbReference>
<evidence type="ECO:0000256" key="3">
    <source>
        <dbReference type="ARBA" id="ARBA00022553"/>
    </source>
</evidence>
<evidence type="ECO:0000256" key="2">
    <source>
        <dbReference type="ARBA" id="ARBA00022475"/>
    </source>
</evidence>
<keyword evidence="5 12" id="KW-0812">Transmembrane</keyword>
<sequence>MKKKIKLENKFIIYGILITLIPLILSYGFFIDNKLKSVDERIKNKLKEVGFIVSDTEFIKDKLKNREFDYSIQGYTKKLIAHIEDVDIVVVADMTGKKYSHLDENQVGAIYVNDDKKEVLDKGTSYYSIMVGSMGKTLRWFEPIYYHGKQVGFVMVGKYYKDIQYINNSIKLNYAVLFLVVFCITIVISKLFSKRIKKLTLGMEPENITRLYIEKKAILDSVQEGIIALDEKHKVIELNKKCEEILEDFPLEKVLKKLKKYIELEKDLQMKEFIIDKTRVFVTINTIQEEGEYLGCVIIMNDRKSIDRIAKEITGVDEIVKNLRANVHEFKNNLHVILGLIKLKEFDEVTKYILKLQKMQEFKTVKFSNIEDHYVRSILASRELIAKERNVTFDLSKESFLFNNHGSVDSNDITTILGNLIENAFEACAMKDDDDKWVKVYLTEDENQIDMKVVDNGIAIDEDIKDNIFTLGISSKGKNRGTGLALVKNRVDLYDGTIEIEENDGDKAFYITIYKGE</sequence>
<keyword evidence="7 15" id="KW-0418">Kinase</keyword>
<keyword evidence="10" id="KW-0902">Two-component regulatory system</keyword>
<dbReference type="AlphaFoldDB" id="A0A1I2N046"/>
<comment type="subcellular location">
    <subcellularLocation>
        <location evidence="1">Cell membrane</location>
        <topology evidence="1">Multi-pass membrane protein</topology>
    </subcellularLocation>
</comment>
<keyword evidence="8" id="KW-0067">ATP-binding</keyword>
<evidence type="ECO:0000259" key="13">
    <source>
        <dbReference type="PROSITE" id="PS50109"/>
    </source>
</evidence>
<keyword evidence="3" id="KW-0597">Phosphoprotein</keyword>
<keyword evidence="16" id="KW-1185">Reference proteome</keyword>
<keyword evidence="6" id="KW-0547">Nucleotide-binding</keyword>
<dbReference type="SUPFAM" id="SSF103190">
    <property type="entry name" value="Sensory domain-like"/>
    <property type="match status" value="1"/>
</dbReference>
<feature type="domain" description="Histidine kinase" evidence="13">
    <location>
        <begin position="304"/>
        <end position="517"/>
    </location>
</feature>
<evidence type="ECO:0000313" key="14">
    <source>
        <dbReference type="EMBL" id="PWL54876.1"/>
    </source>
</evidence>
<dbReference type="GeneID" id="90545396"/>
<evidence type="ECO:0000256" key="7">
    <source>
        <dbReference type="ARBA" id="ARBA00022777"/>
    </source>
</evidence>
<dbReference type="GO" id="GO:0005524">
    <property type="term" value="F:ATP binding"/>
    <property type="evidence" value="ECO:0007669"/>
    <property type="project" value="UniProtKB-KW"/>
</dbReference>
<dbReference type="Pfam" id="PF14689">
    <property type="entry name" value="SPOB_a"/>
    <property type="match status" value="1"/>
</dbReference>
<dbReference type="PANTHER" id="PTHR43547">
    <property type="entry name" value="TWO-COMPONENT HISTIDINE KINASE"/>
    <property type="match status" value="1"/>
</dbReference>
<evidence type="ECO:0000313" key="16">
    <source>
        <dbReference type="Proteomes" id="UP000182135"/>
    </source>
</evidence>
<dbReference type="InterPro" id="IPR036890">
    <property type="entry name" value="HATPase_C_sf"/>
</dbReference>
<dbReference type="GO" id="GO:0005886">
    <property type="term" value="C:plasma membrane"/>
    <property type="evidence" value="ECO:0007669"/>
    <property type="project" value="UniProtKB-SubCell"/>
</dbReference>
<dbReference type="OrthoDB" id="9792686at2"/>
<protein>
    <submittedName>
        <fullName evidence="14">GHKL domain-containing protein</fullName>
    </submittedName>
    <submittedName>
        <fullName evidence="15">Two-component system, CitB family, sensor kinase</fullName>
    </submittedName>
</protein>
<name>A0A1I2N046_9CLOT</name>
<reference evidence="15 16" key="1">
    <citation type="submission" date="2016-10" db="EMBL/GenBank/DDBJ databases">
        <authorList>
            <person name="de Groot N.N."/>
        </authorList>
    </citation>
    <scope>NUCLEOTIDE SEQUENCE [LARGE SCALE GENOMIC DNA]</scope>
    <source>
        <strain evidence="15 16">NLAE-zl-G419</strain>
    </source>
</reference>
<dbReference type="Proteomes" id="UP000182135">
    <property type="component" value="Unassembled WGS sequence"/>
</dbReference>
<dbReference type="PROSITE" id="PS50109">
    <property type="entry name" value="HIS_KIN"/>
    <property type="match status" value="1"/>
</dbReference>
<reference evidence="14 17" key="2">
    <citation type="submission" date="2018-03" db="EMBL/GenBank/DDBJ databases">
        <title>The uncultured portion of the human microbiome is neutrally assembled.</title>
        <authorList>
            <person name="Jeraldo P."/>
            <person name="Boardman L."/>
            <person name="White B.A."/>
            <person name="Nelson H."/>
            <person name="Goldenfeld N."/>
            <person name="Chia N."/>
        </authorList>
    </citation>
    <scope>NUCLEOTIDE SEQUENCE [LARGE SCALE GENOMIC DNA]</scope>
    <source>
        <strain evidence="14">CIM:MAG 903</strain>
    </source>
</reference>
<dbReference type="SUPFAM" id="SSF55874">
    <property type="entry name" value="ATPase domain of HSP90 chaperone/DNA topoisomerase II/histidine kinase"/>
    <property type="match status" value="1"/>
</dbReference>
<evidence type="ECO:0000256" key="9">
    <source>
        <dbReference type="ARBA" id="ARBA00022989"/>
    </source>
</evidence>
<accession>A0A1I2N046</accession>
<evidence type="ECO:0000256" key="5">
    <source>
        <dbReference type="ARBA" id="ARBA00022692"/>
    </source>
</evidence>
<organism evidence="15 16">
    <name type="scientific">Clostridium cadaveris</name>
    <dbReference type="NCBI Taxonomy" id="1529"/>
    <lineage>
        <taxon>Bacteria</taxon>
        <taxon>Bacillati</taxon>
        <taxon>Bacillota</taxon>
        <taxon>Clostridia</taxon>
        <taxon>Eubacteriales</taxon>
        <taxon>Clostridiaceae</taxon>
        <taxon>Clostridium</taxon>
    </lineage>
</organism>
<keyword evidence="9 12" id="KW-1133">Transmembrane helix</keyword>
<dbReference type="RefSeq" id="WP_027639119.1">
    <property type="nucleotide sequence ID" value="NZ_BAAACD010000003.1"/>
</dbReference>
<dbReference type="EMBL" id="FOOE01000017">
    <property type="protein sequence ID" value="SFF94936.1"/>
    <property type="molecule type" value="Genomic_DNA"/>
</dbReference>
<gene>
    <name evidence="14" type="ORF">DBY38_03585</name>
    <name evidence="15" type="ORF">SAMN04487885_1177</name>
</gene>
<dbReference type="InterPro" id="IPR005467">
    <property type="entry name" value="His_kinase_dom"/>
</dbReference>
<dbReference type="Gene3D" id="3.30.450.20">
    <property type="entry name" value="PAS domain"/>
    <property type="match status" value="2"/>
</dbReference>
<dbReference type="InterPro" id="IPR029151">
    <property type="entry name" value="Sensor-like_sf"/>
</dbReference>
<dbReference type="Pfam" id="PF17203">
    <property type="entry name" value="sCache_3_2"/>
    <property type="match status" value="1"/>
</dbReference>
<evidence type="ECO:0000313" key="17">
    <source>
        <dbReference type="Proteomes" id="UP000246114"/>
    </source>
</evidence>
<dbReference type="InterPro" id="IPR033463">
    <property type="entry name" value="sCache_3"/>
</dbReference>
<dbReference type="eggNOG" id="COG3290">
    <property type="taxonomic scope" value="Bacteria"/>
</dbReference>
<dbReference type="EMBL" id="QAMZ01000018">
    <property type="protein sequence ID" value="PWL54876.1"/>
    <property type="molecule type" value="Genomic_DNA"/>
</dbReference>
<dbReference type="Gene3D" id="3.30.565.10">
    <property type="entry name" value="Histidine kinase-like ATPase, C-terminal domain"/>
    <property type="match status" value="1"/>
</dbReference>